<dbReference type="PANTHER" id="PTHR12728:SF0">
    <property type="entry name" value="RIBOSOME PRODUCTION FACTOR 2 HOMOLOG"/>
    <property type="match status" value="1"/>
</dbReference>
<proteinExistence type="inferred from homology"/>
<evidence type="ECO:0000256" key="3">
    <source>
        <dbReference type="ARBA" id="ARBA00023242"/>
    </source>
</evidence>
<dbReference type="Pfam" id="PF04427">
    <property type="entry name" value="Brix"/>
    <property type="match status" value="1"/>
</dbReference>
<gene>
    <name evidence="6" type="ORF">BSTOLATCC_MIC17471</name>
</gene>
<dbReference type="EMBL" id="CAJZBQ010000017">
    <property type="protein sequence ID" value="CAG9316838.1"/>
    <property type="molecule type" value="Genomic_DNA"/>
</dbReference>
<sequence>MVKSITKKKEEGEIIETLPKQSIILKGNKSSPVISALLPELNKLRSPSSALFSKKHNEARPFENPENFQKFLSQNHVCLFALGSNSKKRPNNLIIGRTYEEELLDIVEFEVEDFTSANQFKVPIELGVKPLFLFQGDLFETDSIYTRIKNLFLDFFSGRPIDKVDARGCEQLIAISATQDGKIYFKQYHIARTEPRLQEAGPSIVFKLRRHKLADESKFKQACKEPKLRKKVKNITTNTLKEKRGQLHVQQQDIKTIALKKRNLKHKKKEEKTNE</sequence>
<dbReference type="GO" id="GO:0019843">
    <property type="term" value="F:rRNA binding"/>
    <property type="evidence" value="ECO:0007669"/>
    <property type="project" value="UniProtKB-UniRule"/>
</dbReference>
<dbReference type="InterPro" id="IPR007109">
    <property type="entry name" value="Brix"/>
</dbReference>
<comment type="subcellular location">
    <subcellularLocation>
        <location evidence="1 4">Nucleus</location>
        <location evidence="1 4">Nucleolus</location>
    </subcellularLocation>
</comment>
<dbReference type="PANTHER" id="PTHR12728">
    <property type="entry name" value="BRIX DOMAIN CONTAINING PROTEIN"/>
    <property type="match status" value="1"/>
</dbReference>
<dbReference type="GO" id="GO:0000027">
    <property type="term" value="P:ribosomal large subunit assembly"/>
    <property type="evidence" value="ECO:0007669"/>
    <property type="project" value="InterPro"/>
</dbReference>
<evidence type="ECO:0000259" key="5">
    <source>
        <dbReference type="PROSITE" id="PS50833"/>
    </source>
</evidence>
<dbReference type="AlphaFoldDB" id="A0AAU9IUF7"/>
<dbReference type="SMART" id="SM00879">
    <property type="entry name" value="Brix"/>
    <property type="match status" value="1"/>
</dbReference>
<keyword evidence="3 4" id="KW-0539">Nucleus</keyword>
<evidence type="ECO:0000256" key="1">
    <source>
        <dbReference type="ARBA" id="ARBA00004604"/>
    </source>
</evidence>
<evidence type="ECO:0000313" key="6">
    <source>
        <dbReference type="EMBL" id="CAG9316838.1"/>
    </source>
</evidence>
<dbReference type="GO" id="GO:0000463">
    <property type="term" value="P:maturation of LSU-rRNA from tricistronic rRNA transcript (SSU-rRNA, 5.8S rRNA, LSU-rRNA)"/>
    <property type="evidence" value="ECO:0007669"/>
    <property type="project" value="TreeGrafter"/>
</dbReference>
<comment type="caution">
    <text evidence="6">The sequence shown here is derived from an EMBL/GenBank/DDBJ whole genome shotgun (WGS) entry which is preliminary data.</text>
</comment>
<name>A0AAU9IUF7_9CILI</name>
<protein>
    <recommendedName>
        <fullName evidence="4">Ribosome production factor 2 homolog</fullName>
    </recommendedName>
    <alternativeName>
        <fullName evidence="4">Ribosome biogenesis protein RPF2 homolog</fullName>
    </alternativeName>
</protein>
<evidence type="ECO:0000256" key="2">
    <source>
        <dbReference type="ARBA" id="ARBA00010782"/>
    </source>
</evidence>
<reference evidence="6" key="1">
    <citation type="submission" date="2021-09" db="EMBL/GenBank/DDBJ databases">
        <authorList>
            <consortium name="AG Swart"/>
            <person name="Singh M."/>
            <person name="Singh A."/>
            <person name="Seah K."/>
            <person name="Emmerich C."/>
        </authorList>
    </citation>
    <scope>NUCLEOTIDE SEQUENCE</scope>
    <source>
        <strain evidence="6">ATCC30299</strain>
    </source>
</reference>
<feature type="domain" description="Brix" evidence="5">
    <location>
        <begin position="20"/>
        <end position="217"/>
    </location>
</feature>
<evidence type="ECO:0000256" key="4">
    <source>
        <dbReference type="RuleBase" id="RU367086"/>
    </source>
</evidence>
<dbReference type="Proteomes" id="UP001162131">
    <property type="component" value="Unassembled WGS sequence"/>
</dbReference>
<comment type="similarity">
    <text evidence="2 4">Belongs to the RPF2 family.</text>
</comment>
<keyword evidence="7" id="KW-1185">Reference proteome</keyword>
<dbReference type="GO" id="GO:0005730">
    <property type="term" value="C:nucleolus"/>
    <property type="evidence" value="ECO:0007669"/>
    <property type="project" value="UniProtKB-SubCell"/>
</dbReference>
<organism evidence="6 7">
    <name type="scientific">Blepharisma stoltei</name>
    <dbReference type="NCBI Taxonomy" id="1481888"/>
    <lineage>
        <taxon>Eukaryota</taxon>
        <taxon>Sar</taxon>
        <taxon>Alveolata</taxon>
        <taxon>Ciliophora</taxon>
        <taxon>Postciliodesmatophora</taxon>
        <taxon>Heterotrichea</taxon>
        <taxon>Heterotrichida</taxon>
        <taxon>Blepharismidae</taxon>
        <taxon>Blepharisma</taxon>
    </lineage>
</organism>
<accession>A0AAU9IUF7</accession>
<evidence type="ECO:0000313" key="7">
    <source>
        <dbReference type="Proteomes" id="UP001162131"/>
    </source>
</evidence>
<dbReference type="PROSITE" id="PS50833">
    <property type="entry name" value="BRIX"/>
    <property type="match status" value="1"/>
</dbReference>
<dbReference type="InterPro" id="IPR039770">
    <property type="entry name" value="Rpf2"/>
</dbReference>